<gene>
    <name evidence="1" type="ORF">V8G54_032345</name>
</gene>
<proteinExistence type="predicted"/>
<name>A0AAQ3MLA8_VIGMU</name>
<feature type="non-terminal residue" evidence="1">
    <location>
        <position position="1"/>
    </location>
</feature>
<sequence>LQKLSSLPEYIRCPDSSAKQTVLTSDCNKKRHIRYDPLPCSQIKVRLDSMYYNDCKFYKDKGKGRVFSGSKFGCLPKIPNSIPKWTMTSFDWFRGKYLNLVSVIIQILSSQPTFNHYPRIFQFYC</sequence>
<accession>A0AAQ3MLA8</accession>
<dbReference type="AlphaFoldDB" id="A0AAQ3MLA8"/>
<reference evidence="1 2" key="1">
    <citation type="journal article" date="2023" name="Life. Sci Alliance">
        <title>Evolutionary insights into 3D genome organization and epigenetic landscape of Vigna mungo.</title>
        <authorList>
            <person name="Junaid A."/>
            <person name="Singh B."/>
            <person name="Bhatia S."/>
        </authorList>
    </citation>
    <scope>NUCLEOTIDE SEQUENCE [LARGE SCALE GENOMIC DNA]</scope>
    <source>
        <strain evidence="1">Urdbean</strain>
    </source>
</reference>
<protein>
    <submittedName>
        <fullName evidence="1">Uncharacterized protein</fullName>
    </submittedName>
</protein>
<dbReference type="EMBL" id="CP144691">
    <property type="protein sequence ID" value="WVY93257.1"/>
    <property type="molecule type" value="Genomic_DNA"/>
</dbReference>
<keyword evidence="2" id="KW-1185">Reference proteome</keyword>
<evidence type="ECO:0000313" key="1">
    <source>
        <dbReference type="EMBL" id="WVY93257.1"/>
    </source>
</evidence>
<dbReference type="Proteomes" id="UP001374535">
    <property type="component" value="Chromosome 10"/>
</dbReference>
<organism evidence="1 2">
    <name type="scientific">Vigna mungo</name>
    <name type="common">Black gram</name>
    <name type="synonym">Phaseolus mungo</name>
    <dbReference type="NCBI Taxonomy" id="3915"/>
    <lineage>
        <taxon>Eukaryota</taxon>
        <taxon>Viridiplantae</taxon>
        <taxon>Streptophyta</taxon>
        <taxon>Embryophyta</taxon>
        <taxon>Tracheophyta</taxon>
        <taxon>Spermatophyta</taxon>
        <taxon>Magnoliopsida</taxon>
        <taxon>eudicotyledons</taxon>
        <taxon>Gunneridae</taxon>
        <taxon>Pentapetalae</taxon>
        <taxon>rosids</taxon>
        <taxon>fabids</taxon>
        <taxon>Fabales</taxon>
        <taxon>Fabaceae</taxon>
        <taxon>Papilionoideae</taxon>
        <taxon>50 kb inversion clade</taxon>
        <taxon>NPAAA clade</taxon>
        <taxon>indigoferoid/millettioid clade</taxon>
        <taxon>Phaseoleae</taxon>
        <taxon>Vigna</taxon>
    </lineage>
</organism>
<evidence type="ECO:0000313" key="2">
    <source>
        <dbReference type="Proteomes" id="UP001374535"/>
    </source>
</evidence>